<proteinExistence type="predicted"/>
<accession>A0A0N8KMX5</accession>
<dbReference type="SUPFAM" id="SSF53271">
    <property type="entry name" value="PRTase-like"/>
    <property type="match status" value="1"/>
</dbReference>
<reference evidence="2 3" key="1">
    <citation type="submission" date="2015-09" db="EMBL/GenBank/DDBJ databases">
        <title>Identification and resolution of microdiversity through metagenomic sequencing of parallel consortia.</title>
        <authorList>
            <person name="Nelson W.C."/>
            <person name="Romine M.F."/>
            <person name="Lindemann S.R."/>
        </authorList>
    </citation>
    <scope>NUCLEOTIDE SEQUENCE [LARGE SCALE GENOMIC DNA]</scope>
    <source>
        <strain evidence="2">Ana</strain>
    </source>
</reference>
<comment type="caution">
    <text evidence="2">The sequence shown here is derived from an EMBL/GenBank/DDBJ whole genome shotgun (WGS) entry which is preliminary data.</text>
</comment>
<keyword evidence="2" id="KW-0808">Transferase</keyword>
<evidence type="ECO:0000313" key="3">
    <source>
        <dbReference type="Proteomes" id="UP000050465"/>
    </source>
</evidence>
<sequence length="212" mass="23054">MTTLFRNRIAAGQQLATELEAYANQADVIVLALPRGGVPVAYEVAQALNLPLDICLVRKLGLPGQKEFAMGAIASGGVRLVNEELIHTLAIPQKTIAEVEALELKELERRDRVYRGDRPLPLLQNRTVILIDDGLATGATMRAAIAVVKSQHAKQIVVAVPVAPESACKELTAQVDQVICLLKPTPFHAIGSWYENFDQISDDEVTRLLAQS</sequence>
<dbReference type="AlphaFoldDB" id="A0A0N8KMX5"/>
<evidence type="ECO:0000313" key="2">
    <source>
        <dbReference type="EMBL" id="KPQ34954.1"/>
    </source>
</evidence>
<dbReference type="STRING" id="1666911.HLUCCA11_12350"/>
<dbReference type="GO" id="GO:0016740">
    <property type="term" value="F:transferase activity"/>
    <property type="evidence" value="ECO:0007669"/>
    <property type="project" value="UniProtKB-KW"/>
</dbReference>
<dbReference type="Gene3D" id="3.30.1310.20">
    <property type="entry name" value="PRTase-like"/>
    <property type="match status" value="1"/>
</dbReference>
<gene>
    <name evidence="2" type="ORF">HLUCCA11_12350</name>
</gene>
<dbReference type="CDD" id="cd06223">
    <property type="entry name" value="PRTases_typeI"/>
    <property type="match status" value="1"/>
</dbReference>
<feature type="domain" description="Phosphoribosyltransferase" evidence="1">
    <location>
        <begin position="8"/>
        <end position="179"/>
    </location>
</feature>
<dbReference type="Gene3D" id="3.40.50.2020">
    <property type="match status" value="1"/>
</dbReference>
<name>A0A0N8KMX5_9CYAN</name>
<evidence type="ECO:0000259" key="1">
    <source>
        <dbReference type="Pfam" id="PF00156"/>
    </source>
</evidence>
<dbReference type="PATRIC" id="fig|1666911.3.peg.4619"/>
<protein>
    <submittedName>
        <fullName evidence="2">Putative phosphoribosyl transferase</fullName>
    </submittedName>
</protein>
<dbReference type="Proteomes" id="UP000050465">
    <property type="component" value="Unassembled WGS sequence"/>
</dbReference>
<dbReference type="InterPro" id="IPR029057">
    <property type="entry name" value="PRTase-like"/>
</dbReference>
<dbReference type="Pfam" id="PF00156">
    <property type="entry name" value="Pribosyltran"/>
    <property type="match status" value="1"/>
</dbReference>
<dbReference type="InterPro" id="IPR000836">
    <property type="entry name" value="PRTase_dom"/>
</dbReference>
<dbReference type="EMBL" id="LJZR01000015">
    <property type="protein sequence ID" value="KPQ34954.1"/>
    <property type="molecule type" value="Genomic_DNA"/>
</dbReference>
<organism evidence="2 3">
    <name type="scientific">Phormidesmis priestleyi Ana</name>
    <dbReference type="NCBI Taxonomy" id="1666911"/>
    <lineage>
        <taxon>Bacteria</taxon>
        <taxon>Bacillati</taxon>
        <taxon>Cyanobacteriota</taxon>
        <taxon>Cyanophyceae</taxon>
        <taxon>Leptolyngbyales</taxon>
        <taxon>Leptolyngbyaceae</taxon>
        <taxon>Phormidesmis</taxon>
    </lineage>
</organism>